<dbReference type="OrthoDB" id="250802at2759"/>
<evidence type="ECO:0000313" key="11">
    <source>
        <dbReference type="Proteomes" id="UP000784919"/>
    </source>
</evidence>
<evidence type="ECO:0000313" key="9">
    <source>
        <dbReference type="EMBL" id="KAG5969736.1"/>
    </source>
</evidence>
<feature type="region of interest" description="Disordered" evidence="7">
    <location>
        <begin position="1"/>
        <end position="32"/>
    </location>
</feature>
<dbReference type="PANTHER" id="PTHR12713:SF11">
    <property type="entry name" value="V-TYPE PROTON ATPASE SUBUNIT G"/>
    <property type="match status" value="1"/>
</dbReference>
<dbReference type="Proteomes" id="UP000742024">
    <property type="component" value="Unassembled WGS sequence"/>
</dbReference>
<dbReference type="AlphaFoldDB" id="A0A9P7MUA1"/>
<keyword evidence="2" id="KW-0813">Transport</keyword>
<name>A0A9P7MUA1_9HYPO</name>
<dbReference type="Pfam" id="PF03179">
    <property type="entry name" value="V-ATPase_G"/>
    <property type="match status" value="1"/>
</dbReference>
<dbReference type="EMBL" id="SRPS01000089">
    <property type="protein sequence ID" value="KAG5969736.1"/>
    <property type="molecule type" value="Genomic_DNA"/>
</dbReference>
<evidence type="ECO:0008006" key="12">
    <source>
        <dbReference type="Google" id="ProtNLM"/>
    </source>
</evidence>
<dbReference type="Proteomes" id="UP000784919">
    <property type="component" value="Unassembled WGS sequence"/>
</dbReference>
<gene>
    <name evidence="9" type="ORF">E4U56_008126</name>
    <name evidence="8" type="ORF">E4U57_006026</name>
</gene>
<evidence type="ECO:0000256" key="4">
    <source>
        <dbReference type="ARBA" id="ARBA00023065"/>
    </source>
</evidence>
<dbReference type="PANTHER" id="PTHR12713">
    <property type="entry name" value="VACUOLAR ATP SYNTHASE SUBUNIT G"/>
    <property type="match status" value="1"/>
</dbReference>
<sequence>MPEDVSPDASPPPVGSTNRSKPHSKPMATGQCHPRPALLHLRLLIPSSNHHHISASFPHRVLSRYHLFPARLTPQPPITKKPLFYRKAHALPAMVSYTLAAARHLPTSQYIITNSLAQSAQNSAGIQTLLDAEREASKIVQKAREFRTKRVREARDEAKQEIADYKAKKEDEFQKFGAEHSKGNEQAEAEASKDADKHIKTIKEAGSKGQASVVKNLLSAVFDVKPVAPAKQ</sequence>
<comment type="similarity">
    <text evidence="1">Belongs to the V-ATPase G subunit family.</text>
</comment>
<evidence type="ECO:0000256" key="3">
    <source>
        <dbReference type="ARBA" id="ARBA00022781"/>
    </source>
</evidence>
<proteinExistence type="inferred from homology"/>
<comment type="function">
    <text evidence="5">Subunit of the V1 complex of vacuolar(H+)-ATPase (V-ATPase), a multisubunit enzyme composed of a peripheral complex (V1) that hydrolyzes ATP and a membrane integral complex (V0) that translocates protons. V-ATPase is responsible for acidifying and maintaining the pH of intracellular compartments.</text>
</comment>
<dbReference type="InterPro" id="IPR005124">
    <property type="entry name" value="V-ATPase_G"/>
</dbReference>
<evidence type="ECO:0000313" key="8">
    <source>
        <dbReference type="EMBL" id="KAG5968480.1"/>
    </source>
</evidence>
<keyword evidence="4" id="KW-0406">Ion transport</keyword>
<evidence type="ECO:0000256" key="5">
    <source>
        <dbReference type="ARBA" id="ARBA00046254"/>
    </source>
</evidence>
<reference evidence="9 10" key="1">
    <citation type="journal article" date="2020" name="bioRxiv">
        <title>Whole genome comparisons of ergot fungi reveals the divergence and evolution of species within the genus Claviceps are the result of varying mechanisms driving genome evolution and host range expansion.</title>
        <authorList>
            <person name="Wyka S.A."/>
            <person name="Mondo S.J."/>
            <person name="Liu M."/>
            <person name="Dettman J."/>
            <person name="Nalam V."/>
            <person name="Broders K.D."/>
        </authorList>
    </citation>
    <scope>NUCLEOTIDE SEQUENCE</scope>
    <source>
        <strain evidence="9">CCC 1102</strain>
        <strain evidence="8 10">LM583</strain>
    </source>
</reference>
<keyword evidence="3" id="KW-0375">Hydrogen ion transport</keyword>
<accession>A0A9P7MUA1</accession>
<evidence type="ECO:0000256" key="1">
    <source>
        <dbReference type="ARBA" id="ARBA00010066"/>
    </source>
</evidence>
<feature type="region of interest" description="Disordered" evidence="7">
    <location>
        <begin position="177"/>
        <end position="196"/>
    </location>
</feature>
<evidence type="ECO:0000313" key="10">
    <source>
        <dbReference type="Proteomes" id="UP000742024"/>
    </source>
</evidence>
<dbReference type="NCBIfam" id="TIGR01147">
    <property type="entry name" value="V_ATP_synt_G"/>
    <property type="match status" value="1"/>
</dbReference>
<organism evidence="9 11">
    <name type="scientific">Claviceps arundinis</name>
    <dbReference type="NCBI Taxonomy" id="1623583"/>
    <lineage>
        <taxon>Eukaryota</taxon>
        <taxon>Fungi</taxon>
        <taxon>Dikarya</taxon>
        <taxon>Ascomycota</taxon>
        <taxon>Pezizomycotina</taxon>
        <taxon>Sordariomycetes</taxon>
        <taxon>Hypocreomycetidae</taxon>
        <taxon>Hypocreales</taxon>
        <taxon>Clavicipitaceae</taxon>
        <taxon>Claviceps</taxon>
    </lineage>
</organism>
<keyword evidence="6" id="KW-0175">Coiled coil</keyword>
<comment type="caution">
    <text evidence="9">The sequence shown here is derived from an EMBL/GenBank/DDBJ whole genome shotgun (WGS) entry which is preliminary data.</text>
</comment>
<dbReference type="GO" id="GO:0000221">
    <property type="term" value="C:vacuolar proton-transporting V-type ATPase, V1 domain"/>
    <property type="evidence" value="ECO:0007669"/>
    <property type="project" value="TreeGrafter"/>
</dbReference>
<protein>
    <recommendedName>
        <fullName evidence="12">V-type proton ATPase subunit G</fullName>
    </recommendedName>
</protein>
<feature type="coiled-coil region" evidence="6">
    <location>
        <begin position="148"/>
        <end position="175"/>
    </location>
</feature>
<dbReference type="EMBL" id="SRPR01000005">
    <property type="protein sequence ID" value="KAG5968480.1"/>
    <property type="molecule type" value="Genomic_DNA"/>
</dbReference>
<keyword evidence="10" id="KW-1185">Reference proteome</keyword>
<dbReference type="FunFam" id="1.20.5.2950:FF:000001">
    <property type="entry name" value="V-type proton ATPase subunit G"/>
    <property type="match status" value="1"/>
</dbReference>
<dbReference type="GO" id="GO:0046961">
    <property type="term" value="F:proton-transporting ATPase activity, rotational mechanism"/>
    <property type="evidence" value="ECO:0007669"/>
    <property type="project" value="InterPro"/>
</dbReference>
<dbReference type="Gene3D" id="1.20.5.2950">
    <property type="match status" value="1"/>
</dbReference>
<evidence type="ECO:0000256" key="2">
    <source>
        <dbReference type="ARBA" id="ARBA00022448"/>
    </source>
</evidence>
<evidence type="ECO:0000256" key="7">
    <source>
        <dbReference type="SAM" id="MobiDB-lite"/>
    </source>
</evidence>
<dbReference type="GO" id="GO:0016887">
    <property type="term" value="F:ATP hydrolysis activity"/>
    <property type="evidence" value="ECO:0007669"/>
    <property type="project" value="TreeGrafter"/>
</dbReference>
<evidence type="ECO:0000256" key="6">
    <source>
        <dbReference type="SAM" id="Coils"/>
    </source>
</evidence>